<protein>
    <submittedName>
        <fullName evidence="2">Uncharacterized protein</fullName>
    </submittedName>
</protein>
<reference evidence="2" key="1">
    <citation type="journal article" date="2023" name="Mol. Phylogenet. Evol.">
        <title>Genome-scale phylogeny and comparative genomics of the fungal order Sordariales.</title>
        <authorList>
            <person name="Hensen N."/>
            <person name="Bonometti L."/>
            <person name="Westerberg I."/>
            <person name="Brannstrom I.O."/>
            <person name="Guillou S."/>
            <person name="Cros-Aarteil S."/>
            <person name="Calhoun S."/>
            <person name="Haridas S."/>
            <person name="Kuo A."/>
            <person name="Mondo S."/>
            <person name="Pangilinan J."/>
            <person name="Riley R."/>
            <person name="LaButti K."/>
            <person name="Andreopoulos B."/>
            <person name="Lipzen A."/>
            <person name="Chen C."/>
            <person name="Yan M."/>
            <person name="Daum C."/>
            <person name="Ng V."/>
            <person name="Clum A."/>
            <person name="Steindorff A."/>
            <person name="Ohm R.A."/>
            <person name="Martin F."/>
            <person name="Silar P."/>
            <person name="Natvig D.O."/>
            <person name="Lalanne C."/>
            <person name="Gautier V."/>
            <person name="Ament-Velasquez S.L."/>
            <person name="Kruys A."/>
            <person name="Hutchinson M.I."/>
            <person name="Powell A.J."/>
            <person name="Barry K."/>
            <person name="Miller A.N."/>
            <person name="Grigoriev I.V."/>
            <person name="Debuchy R."/>
            <person name="Gladieux P."/>
            <person name="Hiltunen Thoren M."/>
            <person name="Johannesson H."/>
        </authorList>
    </citation>
    <scope>NUCLEOTIDE SEQUENCE</scope>
    <source>
        <strain evidence="2">CBS 315.58</strain>
    </source>
</reference>
<organism evidence="2 3">
    <name type="scientific">Triangularia verruculosa</name>
    <dbReference type="NCBI Taxonomy" id="2587418"/>
    <lineage>
        <taxon>Eukaryota</taxon>
        <taxon>Fungi</taxon>
        <taxon>Dikarya</taxon>
        <taxon>Ascomycota</taxon>
        <taxon>Pezizomycotina</taxon>
        <taxon>Sordariomycetes</taxon>
        <taxon>Sordariomycetidae</taxon>
        <taxon>Sordariales</taxon>
        <taxon>Podosporaceae</taxon>
        <taxon>Triangularia</taxon>
    </lineage>
</organism>
<proteinExistence type="predicted"/>
<evidence type="ECO:0000313" key="3">
    <source>
        <dbReference type="Proteomes" id="UP001303160"/>
    </source>
</evidence>
<sequence length="546" mass="61591">MTTTTATVNAHQMPVSLNWEYLDQPPVSLSLQIPQAVQPFWNQNQDKMSSKRLSIPRCPLPARQSSSAPSDTKMRPEKLPPLIIPQRQPSHKALLLQLQIVGVPGAVTLRRTSYQSHQQPPYRNYQHERVYQSSLTPERVEEPSSQRVASIQCPVIRPVPIPIPNPTPVPPIPNNYPPNSSARRRLSQVINRARSRSKSRDRRKANKTVEPETPFLASPPYGTGNTLNPGTPFLNDAPVVVEPETPFLALRLERDVPEFAKKKEEEDFLTVLDKKKSDGGQPPDSAMTMGSFLSKHKYPPILNNQSSFVESPARYHFEFDEEDARIRLPSQSPKKGHRQSWYTSEQQQQQQETQRNKTLKRSSAVYGGKGGRLGRKDTMSPRLAGNGFSAGGGRPVSLPPWSKILPPGPRKSGEMDMAEVYARMDSERSFESQERGRRREWKAKSIEGVKVEEMVARMDSFSSVVSDGTCVAEERKPRAVSQYEPEQELVDEFGEREKAALRELLEYLDSILGPTDTSIVRPGVRCAAGDWSSEQGWWRDVRRSLQ</sequence>
<accession>A0AAN6XNH9</accession>
<dbReference type="AlphaFoldDB" id="A0AAN6XNH9"/>
<feature type="compositionally biased region" description="Low complexity" evidence="1">
    <location>
        <begin position="339"/>
        <end position="353"/>
    </location>
</feature>
<feature type="region of interest" description="Disordered" evidence="1">
    <location>
        <begin position="163"/>
        <end position="222"/>
    </location>
</feature>
<comment type="caution">
    <text evidence="2">The sequence shown here is derived from an EMBL/GenBank/DDBJ whole genome shotgun (WGS) entry which is preliminary data.</text>
</comment>
<gene>
    <name evidence="2" type="ORF">QBC40DRAFT_273653</name>
</gene>
<feature type="region of interest" description="Disordered" evidence="1">
    <location>
        <begin position="324"/>
        <end position="413"/>
    </location>
</feature>
<name>A0AAN6XNH9_9PEZI</name>
<reference evidence="2" key="2">
    <citation type="submission" date="2023-05" db="EMBL/GenBank/DDBJ databases">
        <authorList>
            <consortium name="Lawrence Berkeley National Laboratory"/>
            <person name="Steindorff A."/>
            <person name="Hensen N."/>
            <person name="Bonometti L."/>
            <person name="Westerberg I."/>
            <person name="Brannstrom I.O."/>
            <person name="Guillou S."/>
            <person name="Cros-Aarteil S."/>
            <person name="Calhoun S."/>
            <person name="Haridas S."/>
            <person name="Kuo A."/>
            <person name="Mondo S."/>
            <person name="Pangilinan J."/>
            <person name="Riley R."/>
            <person name="Labutti K."/>
            <person name="Andreopoulos B."/>
            <person name="Lipzen A."/>
            <person name="Chen C."/>
            <person name="Yanf M."/>
            <person name="Daum C."/>
            <person name="Ng V."/>
            <person name="Clum A."/>
            <person name="Ohm R."/>
            <person name="Martin F."/>
            <person name="Silar P."/>
            <person name="Natvig D."/>
            <person name="Lalanne C."/>
            <person name="Gautier V."/>
            <person name="Ament-Velasquez S.L."/>
            <person name="Kruys A."/>
            <person name="Hutchinson M.I."/>
            <person name="Powell A.J."/>
            <person name="Barry K."/>
            <person name="Miller A.N."/>
            <person name="Grigoriev I.V."/>
            <person name="Debuchy R."/>
            <person name="Gladieux P."/>
            <person name="Thoren M.H."/>
            <person name="Johannesson H."/>
        </authorList>
    </citation>
    <scope>NUCLEOTIDE SEQUENCE</scope>
    <source>
        <strain evidence="2">CBS 315.58</strain>
    </source>
</reference>
<feature type="compositionally biased region" description="Pro residues" evidence="1">
    <location>
        <begin position="163"/>
        <end position="176"/>
    </location>
</feature>
<feature type="region of interest" description="Disordered" evidence="1">
    <location>
        <begin position="57"/>
        <end position="77"/>
    </location>
</feature>
<dbReference type="EMBL" id="MU863885">
    <property type="protein sequence ID" value="KAK4203954.1"/>
    <property type="molecule type" value="Genomic_DNA"/>
</dbReference>
<dbReference type="Proteomes" id="UP001303160">
    <property type="component" value="Unassembled WGS sequence"/>
</dbReference>
<keyword evidence="3" id="KW-1185">Reference proteome</keyword>
<evidence type="ECO:0000256" key="1">
    <source>
        <dbReference type="SAM" id="MobiDB-lite"/>
    </source>
</evidence>
<feature type="compositionally biased region" description="Basic residues" evidence="1">
    <location>
        <begin position="193"/>
        <end position="206"/>
    </location>
</feature>
<evidence type="ECO:0000313" key="2">
    <source>
        <dbReference type="EMBL" id="KAK4203954.1"/>
    </source>
</evidence>